<evidence type="ECO:0000313" key="14">
    <source>
        <dbReference type="Proteomes" id="UP000543224"/>
    </source>
</evidence>
<dbReference type="EMBL" id="BLRX01000001">
    <property type="protein sequence ID" value="GFP24574.1"/>
    <property type="molecule type" value="Genomic_DNA"/>
</dbReference>
<comment type="caution">
    <text evidence="12">The sequence shown here is derived from an EMBL/GenBank/DDBJ whole genome shotgun (WGS) entry which is preliminary data.</text>
</comment>
<dbReference type="PANTHER" id="PTHR19278:SF9">
    <property type="entry name" value="URIDINE 5'-MONOPHOSPHATE SYNTHASE"/>
    <property type="match status" value="1"/>
</dbReference>
<dbReference type="EC" id="2.4.2.10" evidence="2 7"/>
<dbReference type="CDD" id="cd06223">
    <property type="entry name" value="PRTases_typeI"/>
    <property type="match status" value="1"/>
</dbReference>
<keyword evidence="17" id="KW-1185">Reference proteome</keyword>
<dbReference type="Proteomes" id="UP000569018">
    <property type="component" value="Unassembled WGS sequence"/>
</dbReference>
<dbReference type="InterPro" id="IPR006273">
    <property type="entry name" value="Orotate_PRibTrfase_bac"/>
</dbReference>
<evidence type="ECO:0000313" key="16">
    <source>
        <dbReference type="Proteomes" id="UP000576480"/>
    </source>
</evidence>
<evidence type="ECO:0000313" key="12">
    <source>
        <dbReference type="EMBL" id="GFP37577.1"/>
    </source>
</evidence>
<dbReference type="InterPro" id="IPR029057">
    <property type="entry name" value="PRTase-like"/>
</dbReference>
<comment type="pathway">
    <text evidence="1 7">Pyrimidine metabolism; UMP biosynthesis via de novo pathway; UMP from orotate: step 1/2.</text>
</comment>
<evidence type="ECO:0000313" key="9">
    <source>
        <dbReference type="EMBL" id="GFP24574.1"/>
    </source>
</evidence>
<feature type="binding site" evidence="7">
    <location>
        <position position="94"/>
    </location>
    <ligand>
        <name>5-phospho-alpha-D-ribose 1-diphosphate</name>
        <dbReference type="ChEBI" id="CHEBI:58017"/>
        <note>ligand shared between dimeric partners</note>
    </ligand>
</feature>
<comment type="caution">
    <text evidence="7">Lacks conserved residue(s) required for the propagation of feature annotation.</text>
</comment>
<evidence type="ECO:0000256" key="3">
    <source>
        <dbReference type="ARBA" id="ARBA00022676"/>
    </source>
</evidence>
<dbReference type="GO" id="GO:0000287">
    <property type="term" value="F:magnesium ion binding"/>
    <property type="evidence" value="ECO:0007669"/>
    <property type="project" value="UniProtKB-UniRule"/>
</dbReference>
<dbReference type="Proteomes" id="UP000561271">
    <property type="component" value="Unassembled WGS sequence"/>
</dbReference>
<dbReference type="Gene3D" id="3.40.50.2020">
    <property type="match status" value="1"/>
</dbReference>
<feature type="binding site" evidence="7">
    <location>
        <position position="121"/>
    </location>
    <ligand>
        <name>orotate</name>
        <dbReference type="ChEBI" id="CHEBI:30839"/>
    </ligand>
</feature>
<dbReference type="GO" id="GO:0044205">
    <property type="term" value="P:'de novo' UMP biosynthetic process"/>
    <property type="evidence" value="ECO:0007669"/>
    <property type="project" value="UniProtKB-UniRule"/>
</dbReference>
<dbReference type="AlphaFoldDB" id="A0A6V8PZ07"/>
<keyword evidence="3 7" id="KW-0328">Glycosyltransferase</keyword>
<dbReference type="Pfam" id="PF00156">
    <property type="entry name" value="Pribosyltran"/>
    <property type="match status" value="1"/>
</dbReference>
<keyword evidence="6 7" id="KW-0665">Pyrimidine biosynthesis</keyword>
<dbReference type="PANTHER" id="PTHR19278">
    <property type="entry name" value="OROTATE PHOSPHORIBOSYLTRANSFERASE"/>
    <property type="match status" value="1"/>
</dbReference>
<evidence type="ECO:0000313" key="17">
    <source>
        <dbReference type="Proteomes" id="UP000588083"/>
    </source>
</evidence>
<gene>
    <name evidence="7" type="primary">pyrE</name>
    <name evidence="9" type="ORF">HKBW3S25_00012</name>
    <name evidence="10" type="ORF">HKBW3S34_00988</name>
    <name evidence="11" type="ORF">HKBW3S43_00538</name>
    <name evidence="12" type="ORF">HKBW3S44_01255</name>
    <name evidence="13" type="ORF">HKBW3S47_01535</name>
</gene>
<dbReference type="Proteomes" id="UP000543224">
    <property type="component" value="Unassembled WGS sequence"/>
</dbReference>
<evidence type="ECO:0000313" key="13">
    <source>
        <dbReference type="EMBL" id="GFP39838.1"/>
    </source>
</evidence>
<organism evidence="12">
    <name type="scientific">Candidatus Hakubella thermalkaliphila</name>
    <dbReference type="NCBI Taxonomy" id="2754717"/>
    <lineage>
        <taxon>Bacteria</taxon>
        <taxon>Bacillati</taxon>
        <taxon>Actinomycetota</taxon>
        <taxon>Actinomycetota incertae sedis</taxon>
        <taxon>Candidatus Hakubellales</taxon>
        <taxon>Candidatus Hakubellaceae</taxon>
        <taxon>Candidatus Hakubella</taxon>
    </lineage>
</organism>
<dbReference type="GO" id="GO:0019856">
    <property type="term" value="P:pyrimidine nucleobase biosynthetic process"/>
    <property type="evidence" value="ECO:0007669"/>
    <property type="project" value="InterPro"/>
</dbReference>
<name>A0A6V8PZ07_9ACTN</name>
<evidence type="ECO:0000313" key="11">
    <source>
        <dbReference type="EMBL" id="GFP34746.1"/>
    </source>
</evidence>
<dbReference type="UniPathway" id="UPA00070">
    <property type="reaction ID" value="UER00119"/>
</dbReference>
<dbReference type="HAMAP" id="MF_01208">
    <property type="entry name" value="PyrE"/>
    <property type="match status" value="1"/>
</dbReference>
<evidence type="ECO:0000256" key="6">
    <source>
        <dbReference type="ARBA" id="ARBA00022975"/>
    </source>
</evidence>
<keyword evidence="5 7" id="KW-0460">Magnesium</keyword>
<evidence type="ECO:0000256" key="5">
    <source>
        <dbReference type="ARBA" id="ARBA00022842"/>
    </source>
</evidence>
<dbReference type="EMBL" id="BLRZ01000039">
    <property type="protein sequence ID" value="GFP30068.1"/>
    <property type="molecule type" value="Genomic_DNA"/>
</dbReference>
<accession>A0A6V8PZ07</accession>
<dbReference type="GO" id="GO:0004588">
    <property type="term" value="F:orotate phosphoribosyltransferase activity"/>
    <property type="evidence" value="ECO:0007669"/>
    <property type="project" value="UniProtKB-UniRule"/>
</dbReference>
<proteinExistence type="inferred from homology"/>
<comment type="cofactor">
    <cofactor evidence="7">
        <name>Mg(2+)</name>
        <dbReference type="ChEBI" id="CHEBI:18420"/>
    </cofactor>
</comment>
<dbReference type="Proteomes" id="UP000576480">
    <property type="component" value="Unassembled WGS sequence"/>
</dbReference>
<dbReference type="RefSeq" id="WP_176229469.1">
    <property type="nucleotide sequence ID" value="NZ_BLRZ01000039.1"/>
</dbReference>
<evidence type="ECO:0000256" key="4">
    <source>
        <dbReference type="ARBA" id="ARBA00022679"/>
    </source>
</evidence>
<evidence type="ECO:0000313" key="15">
    <source>
        <dbReference type="Proteomes" id="UP000569018"/>
    </source>
</evidence>
<dbReference type="NCBIfam" id="TIGR01367">
    <property type="entry name" value="pyrE_Therm"/>
    <property type="match status" value="1"/>
</dbReference>
<comment type="similarity">
    <text evidence="7">Belongs to the purine/pyrimidine phosphoribosyltransferase family. PyrE subfamily.</text>
</comment>
<dbReference type="Proteomes" id="UP000588083">
    <property type="component" value="Unassembled WGS sequence"/>
</dbReference>
<comment type="subunit">
    <text evidence="7">Homodimer.</text>
</comment>
<reference evidence="14 15" key="1">
    <citation type="journal article" date="2020" name="Front. Microbiol.">
        <title>Single-cell genomics of novel Actinobacteria with the Wood-Ljungdahl pathway discovered in a serpentinizing system.</title>
        <authorList>
            <person name="Merino N."/>
            <person name="Kawai M."/>
            <person name="Boyd E.S."/>
            <person name="Colman D.R."/>
            <person name="McGlynn S.E."/>
            <person name="Nealson K.H."/>
            <person name="Kurokawa K."/>
            <person name="Hongoh Y."/>
        </authorList>
    </citation>
    <scope>NUCLEOTIDE SEQUENCE [LARGE SCALE GENOMIC DNA]</scope>
    <source>
        <strain evidence="9 14">S25</strain>
        <strain evidence="10 17">S34</strain>
        <strain evidence="11 16">S43</strain>
        <strain evidence="12">S44</strain>
        <strain evidence="13 15">S47</strain>
    </source>
</reference>
<evidence type="ECO:0000256" key="7">
    <source>
        <dbReference type="HAMAP-Rule" id="MF_01208"/>
    </source>
</evidence>
<feature type="domain" description="Phosphoribosyltransferase" evidence="8">
    <location>
        <begin position="50"/>
        <end position="151"/>
    </location>
</feature>
<feature type="binding site" evidence="7">
    <location>
        <position position="149"/>
    </location>
    <ligand>
        <name>orotate</name>
        <dbReference type="ChEBI" id="CHEBI:30839"/>
    </ligand>
</feature>
<dbReference type="SUPFAM" id="SSF53271">
    <property type="entry name" value="PRTase-like"/>
    <property type="match status" value="1"/>
</dbReference>
<protein>
    <recommendedName>
        <fullName evidence="2 7">Orotate phosphoribosyltransferase</fullName>
        <shortName evidence="7">OPRT</shortName>
        <shortName evidence="7">OPRTase</shortName>
        <ecNumber evidence="2 7">2.4.2.10</ecNumber>
    </recommendedName>
</protein>
<dbReference type="EMBL" id="BLSD01000096">
    <property type="protein sequence ID" value="GFP39838.1"/>
    <property type="molecule type" value="Genomic_DNA"/>
</dbReference>
<sequence length="192" mass="21024">MQDEEREILKIFEETGAILKGHFQLSSGLHSDTYIQCAKVLQYPQYCQLLSQKLVRKLNHPDDIDVVVSPAMGGIIIGFGVAAEIGCRAVFAERQEGIMTLRRGFQITPGEKALVVEDVITTGGSVKEVLELCRERGAEIKGVACLIDRSTEDTGLKTTFLLKMKVEAYPPPNCPLCAAGIQIDKPGSRGLY</sequence>
<evidence type="ECO:0000256" key="2">
    <source>
        <dbReference type="ARBA" id="ARBA00011971"/>
    </source>
</evidence>
<feature type="binding site" description="in other chain" evidence="7">
    <location>
        <begin position="117"/>
        <end position="125"/>
    </location>
    <ligand>
        <name>5-phospho-alpha-D-ribose 1-diphosphate</name>
        <dbReference type="ChEBI" id="CHEBI:58017"/>
        <note>ligand shared between dimeric partners</note>
    </ligand>
</feature>
<dbReference type="InterPro" id="IPR023031">
    <property type="entry name" value="OPRT"/>
</dbReference>
<comment type="function">
    <text evidence="7">Catalyzes the transfer of a ribosyl phosphate group from 5-phosphoribose 1-diphosphate to orotate, leading to the formation of orotidine monophosphate (OMP).</text>
</comment>
<dbReference type="EMBL" id="BLSB01000020">
    <property type="protein sequence ID" value="GFP34746.1"/>
    <property type="molecule type" value="Genomic_DNA"/>
</dbReference>
<keyword evidence="4 7" id="KW-0808">Transferase</keyword>
<evidence type="ECO:0000313" key="10">
    <source>
        <dbReference type="EMBL" id="GFP30068.1"/>
    </source>
</evidence>
<evidence type="ECO:0000256" key="1">
    <source>
        <dbReference type="ARBA" id="ARBA00004889"/>
    </source>
</evidence>
<dbReference type="InterPro" id="IPR000836">
    <property type="entry name" value="PRTase_dom"/>
</dbReference>
<comment type="catalytic activity">
    <reaction evidence="7">
        <text>orotidine 5'-phosphate + diphosphate = orotate + 5-phospho-alpha-D-ribose 1-diphosphate</text>
        <dbReference type="Rhea" id="RHEA:10380"/>
        <dbReference type="ChEBI" id="CHEBI:30839"/>
        <dbReference type="ChEBI" id="CHEBI:33019"/>
        <dbReference type="ChEBI" id="CHEBI:57538"/>
        <dbReference type="ChEBI" id="CHEBI:58017"/>
        <dbReference type="EC" id="2.4.2.10"/>
    </reaction>
</comment>
<evidence type="ECO:0000259" key="8">
    <source>
        <dbReference type="Pfam" id="PF00156"/>
    </source>
</evidence>
<dbReference type="EMBL" id="BLSC01000112">
    <property type="protein sequence ID" value="GFP37577.1"/>
    <property type="molecule type" value="Genomic_DNA"/>
</dbReference>